<evidence type="ECO:0000256" key="5">
    <source>
        <dbReference type="SAM" id="Phobius"/>
    </source>
</evidence>
<evidence type="ECO:0000256" key="1">
    <source>
        <dbReference type="ARBA" id="ARBA00022679"/>
    </source>
</evidence>
<dbReference type="InterPro" id="IPR000719">
    <property type="entry name" value="Prot_kinase_dom"/>
</dbReference>
<dbReference type="GO" id="GO:0005524">
    <property type="term" value="F:ATP binding"/>
    <property type="evidence" value="ECO:0007669"/>
    <property type="project" value="UniProtKB-KW"/>
</dbReference>
<dbReference type="SMART" id="SM00220">
    <property type="entry name" value="S_TKc"/>
    <property type="match status" value="1"/>
</dbReference>
<protein>
    <submittedName>
        <fullName evidence="7">Serine/threonine-protein kinase PknF</fullName>
        <ecNumber evidence="7">2.7.11.1</ecNumber>
    </submittedName>
</protein>
<gene>
    <name evidence="7" type="primary">pknF_2</name>
    <name evidence="7" type="ORF">Spa11_39600</name>
</gene>
<dbReference type="AlphaFoldDB" id="A0A518KDA3"/>
<dbReference type="PROSITE" id="PS50011">
    <property type="entry name" value="PROTEIN_KINASE_DOM"/>
    <property type="match status" value="1"/>
</dbReference>
<reference evidence="7 8" key="1">
    <citation type="submission" date="2019-02" db="EMBL/GenBank/DDBJ databases">
        <title>Deep-cultivation of Planctomycetes and their phenomic and genomic characterization uncovers novel biology.</title>
        <authorList>
            <person name="Wiegand S."/>
            <person name="Jogler M."/>
            <person name="Boedeker C."/>
            <person name="Pinto D."/>
            <person name="Vollmers J."/>
            <person name="Rivas-Marin E."/>
            <person name="Kohn T."/>
            <person name="Peeters S.H."/>
            <person name="Heuer A."/>
            <person name="Rast P."/>
            <person name="Oberbeckmann S."/>
            <person name="Bunk B."/>
            <person name="Jeske O."/>
            <person name="Meyerdierks A."/>
            <person name="Storesund J.E."/>
            <person name="Kallscheuer N."/>
            <person name="Luecker S."/>
            <person name="Lage O.M."/>
            <person name="Pohl T."/>
            <person name="Merkel B.J."/>
            <person name="Hornburger P."/>
            <person name="Mueller R.-W."/>
            <person name="Bruemmer F."/>
            <person name="Labrenz M."/>
            <person name="Spormann A.M."/>
            <person name="Op den Camp H."/>
            <person name="Overmann J."/>
            <person name="Amann R."/>
            <person name="Jetten M.S.M."/>
            <person name="Mascher T."/>
            <person name="Medema M.H."/>
            <person name="Devos D.P."/>
            <person name="Kaster A.-K."/>
            <person name="Ovreas L."/>
            <person name="Rohde M."/>
            <person name="Galperin M.Y."/>
            <person name="Jogler C."/>
        </authorList>
    </citation>
    <scope>NUCLEOTIDE SEQUENCE [LARGE SCALE GENOMIC DNA]</scope>
    <source>
        <strain evidence="7 8">Spa11</strain>
    </source>
</reference>
<dbReference type="GO" id="GO:0004674">
    <property type="term" value="F:protein serine/threonine kinase activity"/>
    <property type="evidence" value="ECO:0007669"/>
    <property type="project" value="UniProtKB-EC"/>
</dbReference>
<dbReference type="Gene3D" id="3.30.200.20">
    <property type="entry name" value="Phosphorylase Kinase, domain 1"/>
    <property type="match status" value="1"/>
</dbReference>
<dbReference type="RefSeq" id="WP_145115553.1">
    <property type="nucleotide sequence ID" value="NZ_CP036349.1"/>
</dbReference>
<name>A0A518KDA3_9BACT</name>
<keyword evidence="4" id="KW-0067">ATP-binding</keyword>
<organism evidence="7 8">
    <name type="scientific">Botrimarina mediterranea</name>
    <dbReference type="NCBI Taxonomy" id="2528022"/>
    <lineage>
        <taxon>Bacteria</taxon>
        <taxon>Pseudomonadati</taxon>
        <taxon>Planctomycetota</taxon>
        <taxon>Planctomycetia</taxon>
        <taxon>Pirellulales</taxon>
        <taxon>Lacipirellulaceae</taxon>
        <taxon>Botrimarina</taxon>
    </lineage>
</organism>
<sequence length="335" mass="37160">MSQQKLRFLPTKATFELGEQLGTGTVGVVYKATSPDLPEPVAVKLLNPNVSGDKNIVDRFEREIVVMERLKHPHIVRNYGGGQMDGQLFYAMQLLDRGSLKDRLRRGPLAWPQVAAYGVQIASALQHAHNHGIVHRDLKPSNLFYDREGNLVLGDFGIARDLHAQADITEHGMTVGTFSYMSPEQITADARIDGKADLYSLGCLLFEMLTARPPYQGATFAQVWDQHMHAEPPSVRAAQTEAGVRVTCPEWLDELIRKLLAKKPHERPFNARAVEGVLLQHLLDEFGEEEAKKLTKLDALQSATFDEGPKPRIWVVWAALAAMLAALAWAASLNG</sequence>
<evidence type="ECO:0000313" key="8">
    <source>
        <dbReference type="Proteomes" id="UP000316426"/>
    </source>
</evidence>
<evidence type="ECO:0000256" key="2">
    <source>
        <dbReference type="ARBA" id="ARBA00022741"/>
    </source>
</evidence>
<keyword evidence="5" id="KW-0812">Transmembrane</keyword>
<evidence type="ECO:0000259" key="6">
    <source>
        <dbReference type="PROSITE" id="PS50011"/>
    </source>
</evidence>
<dbReference type="SUPFAM" id="SSF56112">
    <property type="entry name" value="Protein kinase-like (PK-like)"/>
    <property type="match status" value="1"/>
</dbReference>
<evidence type="ECO:0000256" key="4">
    <source>
        <dbReference type="ARBA" id="ARBA00022840"/>
    </source>
</evidence>
<feature type="domain" description="Protein kinase" evidence="6">
    <location>
        <begin position="15"/>
        <end position="283"/>
    </location>
</feature>
<evidence type="ECO:0000256" key="3">
    <source>
        <dbReference type="ARBA" id="ARBA00022777"/>
    </source>
</evidence>
<dbReference type="InterPro" id="IPR008271">
    <property type="entry name" value="Ser/Thr_kinase_AS"/>
</dbReference>
<keyword evidence="5" id="KW-1133">Transmembrane helix</keyword>
<feature type="transmembrane region" description="Helical" evidence="5">
    <location>
        <begin position="313"/>
        <end position="332"/>
    </location>
</feature>
<evidence type="ECO:0000313" key="7">
    <source>
        <dbReference type="EMBL" id="QDV75739.1"/>
    </source>
</evidence>
<keyword evidence="2" id="KW-0547">Nucleotide-binding</keyword>
<dbReference type="EC" id="2.7.11.1" evidence="7"/>
<dbReference type="PROSITE" id="PS00108">
    <property type="entry name" value="PROTEIN_KINASE_ST"/>
    <property type="match status" value="1"/>
</dbReference>
<dbReference type="Proteomes" id="UP000316426">
    <property type="component" value="Chromosome"/>
</dbReference>
<dbReference type="InterPro" id="IPR011009">
    <property type="entry name" value="Kinase-like_dom_sf"/>
</dbReference>
<dbReference type="EMBL" id="CP036349">
    <property type="protein sequence ID" value="QDV75739.1"/>
    <property type="molecule type" value="Genomic_DNA"/>
</dbReference>
<dbReference type="Pfam" id="PF00069">
    <property type="entry name" value="Pkinase"/>
    <property type="match status" value="1"/>
</dbReference>
<keyword evidence="1 7" id="KW-0808">Transferase</keyword>
<keyword evidence="5" id="KW-0472">Membrane</keyword>
<keyword evidence="3 7" id="KW-0418">Kinase</keyword>
<dbReference type="CDD" id="cd14014">
    <property type="entry name" value="STKc_PknB_like"/>
    <property type="match status" value="1"/>
</dbReference>
<proteinExistence type="predicted"/>
<accession>A0A518KDA3</accession>
<dbReference type="KEGG" id="bmei:Spa11_39600"/>
<dbReference type="PANTHER" id="PTHR43289">
    <property type="entry name" value="MITOGEN-ACTIVATED PROTEIN KINASE KINASE KINASE 20-RELATED"/>
    <property type="match status" value="1"/>
</dbReference>
<keyword evidence="8" id="KW-1185">Reference proteome</keyword>
<dbReference type="Gene3D" id="1.10.510.10">
    <property type="entry name" value="Transferase(Phosphotransferase) domain 1"/>
    <property type="match status" value="1"/>
</dbReference>
<dbReference type="PANTHER" id="PTHR43289:SF6">
    <property type="entry name" value="SERINE_THREONINE-PROTEIN KINASE NEKL-3"/>
    <property type="match status" value="1"/>
</dbReference>